<dbReference type="FunCoup" id="G3AL10">
    <property type="interactions" value="385"/>
</dbReference>
<evidence type="ECO:0000313" key="1">
    <source>
        <dbReference type="EMBL" id="EGW33053.1"/>
    </source>
</evidence>
<evidence type="ECO:0000313" key="2">
    <source>
        <dbReference type="Proteomes" id="UP000000709"/>
    </source>
</evidence>
<dbReference type="KEGG" id="spaa:SPAPADRAFT_137812"/>
<dbReference type="eggNOG" id="KOG1685">
    <property type="taxonomic scope" value="Eukaryota"/>
</dbReference>
<evidence type="ECO:0008006" key="3">
    <source>
        <dbReference type="Google" id="ProtNLM"/>
    </source>
</evidence>
<accession>G3AL10</accession>
<dbReference type="InterPro" id="IPR023674">
    <property type="entry name" value="Ribosomal_uL1-like"/>
</dbReference>
<dbReference type="GeneID" id="18870077"/>
<dbReference type="HOGENOM" id="CLU_063901_0_0_1"/>
<proteinExistence type="predicted"/>
<dbReference type="EMBL" id="GL996501">
    <property type="protein sequence ID" value="EGW33053.1"/>
    <property type="molecule type" value="Genomic_DNA"/>
</dbReference>
<dbReference type="AlphaFoldDB" id="G3AL10"/>
<dbReference type="CDD" id="cd00403">
    <property type="entry name" value="Ribosomal_L1"/>
    <property type="match status" value="1"/>
</dbReference>
<dbReference type="InterPro" id="IPR028364">
    <property type="entry name" value="Ribosomal_uL1/biogenesis"/>
</dbReference>
<reference evidence="1 2" key="1">
    <citation type="journal article" date="2011" name="Proc. Natl. Acad. Sci. U.S.A.">
        <title>Comparative genomics of xylose-fermenting fungi for enhanced biofuel production.</title>
        <authorList>
            <person name="Wohlbach D.J."/>
            <person name="Kuo A."/>
            <person name="Sato T.K."/>
            <person name="Potts K.M."/>
            <person name="Salamov A.A."/>
            <person name="LaButti K.M."/>
            <person name="Sun H."/>
            <person name="Clum A."/>
            <person name="Pangilinan J.L."/>
            <person name="Lindquist E.A."/>
            <person name="Lucas S."/>
            <person name="Lapidus A."/>
            <person name="Jin M."/>
            <person name="Gunawan C."/>
            <person name="Balan V."/>
            <person name="Dale B.E."/>
            <person name="Jeffries T.W."/>
            <person name="Zinkel R."/>
            <person name="Barry K.W."/>
            <person name="Grigoriev I.V."/>
            <person name="Gasch A.P."/>
        </authorList>
    </citation>
    <scope>NUCLEOTIDE SEQUENCE [LARGE SCALE GENOMIC DNA]</scope>
    <source>
        <strain evidence="2">NRRL Y-27907 / 11-Y1</strain>
    </source>
</reference>
<dbReference type="STRING" id="619300.G3AL10"/>
<dbReference type="SUPFAM" id="SSF56808">
    <property type="entry name" value="Ribosomal protein L1"/>
    <property type="match status" value="1"/>
</dbReference>
<dbReference type="InParanoid" id="G3AL10"/>
<dbReference type="Proteomes" id="UP000000709">
    <property type="component" value="Unassembled WGS sequence"/>
</dbReference>
<gene>
    <name evidence="1" type="ORF">SPAPADRAFT_137812</name>
</gene>
<dbReference type="Gene3D" id="3.40.50.790">
    <property type="match status" value="1"/>
</dbReference>
<dbReference type="Pfam" id="PF00687">
    <property type="entry name" value="Ribosomal_L1"/>
    <property type="match status" value="1"/>
</dbReference>
<keyword evidence="2" id="KW-1185">Reference proteome</keyword>
<sequence>MSDFLLGKDVYSQGKKSLKSLCKHQQTLANPIVPIFLIIDIKINLVRNKDYIPRIIPLTHKLDEPGNKSIVLITKDPSTAYRNTLTAKDCPTEDTFNQILSLTKLKSFAKDPRKLTRLFKENDIIVADNRVHKFLPNILGATFYVKNKKVPFMVQMAKPSATAQLVKSKKSNKLKDERCDPKYVYKQIESIVGNTSYIPSDNGTCLSFKIGYTNWEESDLLANINDIISYMTDAKYLPVGGTLKNVSNIGSVHVKTGESVSLPVVTASAEEATGDDQDDDSDFYF</sequence>
<dbReference type="RefSeq" id="XP_007374568.1">
    <property type="nucleotide sequence ID" value="XM_007374506.1"/>
</dbReference>
<dbReference type="OrthoDB" id="10251727at2759"/>
<protein>
    <recommendedName>
        <fullName evidence="3">Ribosomal protein L1</fullName>
    </recommendedName>
</protein>
<name>G3AL10_SPAPN</name>
<dbReference type="InterPro" id="IPR016095">
    <property type="entry name" value="Ribosomal_uL1_3-a/b-sand"/>
</dbReference>
<organism evidence="2">
    <name type="scientific">Spathaspora passalidarum (strain NRRL Y-27907 / 11-Y1)</name>
    <dbReference type="NCBI Taxonomy" id="619300"/>
    <lineage>
        <taxon>Eukaryota</taxon>
        <taxon>Fungi</taxon>
        <taxon>Dikarya</taxon>
        <taxon>Ascomycota</taxon>
        <taxon>Saccharomycotina</taxon>
        <taxon>Pichiomycetes</taxon>
        <taxon>Debaryomycetaceae</taxon>
        <taxon>Spathaspora</taxon>
    </lineage>
</organism>
<dbReference type="OMA" id="ADFRVHH"/>